<dbReference type="InParanoid" id="A0A0R0L9T3"/>
<organism evidence="2">
    <name type="scientific">Glycine max</name>
    <name type="common">Soybean</name>
    <name type="synonym">Glycine hispida</name>
    <dbReference type="NCBI Taxonomy" id="3847"/>
    <lineage>
        <taxon>Eukaryota</taxon>
        <taxon>Viridiplantae</taxon>
        <taxon>Streptophyta</taxon>
        <taxon>Embryophyta</taxon>
        <taxon>Tracheophyta</taxon>
        <taxon>Spermatophyta</taxon>
        <taxon>Magnoliopsida</taxon>
        <taxon>eudicotyledons</taxon>
        <taxon>Gunneridae</taxon>
        <taxon>Pentapetalae</taxon>
        <taxon>rosids</taxon>
        <taxon>fabids</taxon>
        <taxon>Fabales</taxon>
        <taxon>Fabaceae</taxon>
        <taxon>Papilionoideae</taxon>
        <taxon>50 kb inversion clade</taxon>
        <taxon>NPAAA clade</taxon>
        <taxon>indigoferoid/millettioid clade</taxon>
        <taxon>Phaseoleae</taxon>
        <taxon>Glycine</taxon>
        <taxon>Glycine subgen. Soja</taxon>
    </lineage>
</organism>
<name>A0A0R0L9T3_SOYBN</name>
<dbReference type="EnsemblPlants" id="KRH76013">
    <property type="protein sequence ID" value="KRH76013"/>
    <property type="gene ID" value="GLYMA_01G124600"/>
</dbReference>
<reference evidence="2 3" key="1">
    <citation type="journal article" date="2010" name="Nature">
        <title>Genome sequence of the palaeopolyploid soybean.</title>
        <authorList>
            <person name="Schmutz J."/>
            <person name="Cannon S.B."/>
            <person name="Schlueter J."/>
            <person name="Ma J."/>
            <person name="Mitros T."/>
            <person name="Nelson W."/>
            <person name="Hyten D.L."/>
            <person name="Song Q."/>
            <person name="Thelen J.J."/>
            <person name="Cheng J."/>
            <person name="Xu D."/>
            <person name="Hellsten U."/>
            <person name="May G.D."/>
            <person name="Yu Y."/>
            <person name="Sakurai T."/>
            <person name="Umezawa T."/>
            <person name="Bhattacharyya M.K."/>
            <person name="Sandhu D."/>
            <person name="Valliyodan B."/>
            <person name="Lindquist E."/>
            <person name="Peto M."/>
            <person name="Grant D."/>
            <person name="Shu S."/>
            <person name="Goodstein D."/>
            <person name="Barry K."/>
            <person name="Futrell-Griggs M."/>
            <person name="Abernathy B."/>
            <person name="Du J."/>
            <person name="Tian Z."/>
            <person name="Zhu L."/>
            <person name="Gill N."/>
            <person name="Joshi T."/>
            <person name="Libault M."/>
            <person name="Sethuraman A."/>
            <person name="Zhang X.-C."/>
            <person name="Shinozaki K."/>
            <person name="Nguyen H.T."/>
            <person name="Wing R.A."/>
            <person name="Cregan P."/>
            <person name="Specht J."/>
            <person name="Grimwood J."/>
            <person name="Rokhsar D."/>
            <person name="Stacey G."/>
            <person name="Shoemaker R.C."/>
            <person name="Jackson S.A."/>
        </authorList>
    </citation>
    <scope>NUCLEOTIDE SEQUENCE</scope>
    <source>
        <strain evidence="3">cv. Williams 82</strain>
        <tissue evidence="2">Callus</tissue>
    </source>
</reference>
<proteinExistence type="predicted"/>
<accession>A0A0R0L9T3</accession>
<reference evidence="3" key="2">
    <citation type="submission" date="2018-02" db="UniProtKB">
        <authorList>
            <consortium name="EnsemblPlants"/>
        </authorList>
    </citation>
    <scope>IDENTIFICATION</scope>
    <source>
        <strain evidence="3">Williams 82</strain>
    </source>
</reference>
<dbReference type="AlphaFoldDB" id="A0A0R0L9T3"/>
<keyword evidence="1" id="KW-1133">Transmembrane helix</keyword>
<sequence>MDQIFNKVGSYWFNQKASSQLNSVGDDINSMTNSIEGGTKWLVNKIKGFVIVNLLYYNVGTDINVVSVVQYLCAIFAMEDKELIQAIALLSALPYFYYFFHSIWNSRMFFIISF</sequence>
<gene>
    <name evidence="2" type="ORF">GLYMA_01G124600</name>
</gene>
<protein>
    <submittedName>
        <fullName evidence="2 3">Uncharacterized protein</fullName>
    </submittedName>
</protein>
<evidence type="ECO:0000256" key="1">
    <source>
        <dbReference type="SAM" id="Phobius"/>
    </source>
</evidence>
<dbReference type="EMBL" id="CM000834">
    <property type="protein sequence ID" value="KRH76013.1"/>
    <property type="molecule type" value="Genomic_DNA"/>
</dbReference>
<dbReference type="STRING" id="3847.A0A0R0L9T3"/>
<evidence type="ECO:0000313" key="2">
    <source>
        <dbReference type="EMBL" id="KRH76013.1"/>
    </source>
</evidence>
<evidence type="ECO:0000313" key="3">
    <source>
        <dbReference type="EnsemblPlants" id="KRH76013"/>
    </source>
</evidence>
<keyword evidence="1" id="KW-0472">Membrane</keyword>
<keyword evidence="4" id="KW-1185">Reference proteome</keyword>
<dbReference type="Proteomes" id="UP000008827">
    <property type="component" value="Chromosome 1"/>
</dbReference>
<feature type="transmembrane region" description="Helical" evidence="1">
    <location>
        <begin position="83"/>
        <end position="100"/>
    </location>
</feature>
<reference evidence="2" key="3">
    <citation type="submission" date="2018-07" db="EMBL/GenBank/DDBJ databases">
        <title>WGS assembly of Glycine max.</title>
        <authorList>
            <person name="Schmutz J."/>
            <person name="Cannon S."/>
            <person name="Schlueter J."/>
            <person name="Ma J."/>
            <person name="Mitros T."/>
            <person name="Nelson W."/>
            <person name="Hyten D."/>
            <person name="Song Q."/>
            <person name="Thelen J."/>
            <person name="Cheng J."/>
            <person name="Xu D."/>
            <person name="Hellsten U."/>
            <person name="May G."/>
            <person name="Yu Y."/>
            <person name="Sakurai T."/>
            <person name="Umezawa T."/>
            <person name="Bhattacharyya M."/>
            <person name="Sandhu D."/>
            <person name="Valliyodan B."/>
            <person name="Lindquist E."/>
            <person name="Peto M."/>
            <person name="Grant D."/>
            <person name="Shu S."/>
            <person name="Goodstein D."/>
            <person name="Barry K."/>
            <person name="Futrell-Griggs M."/>
            <person name="Abernathy B."/>
            <person name="Du J."/>
            <person name="Tian Z."/>
            <person name="Zhu L."/>
            <person name="Gill N."/>
            <person name="Joshi T."/>
            <person name="Libault M."/>
            <person name="Sethuraman A."/>
            <person name="Zhang X."/>
            <person name="Shinozaki K."/>
            <person name="Nguyen H."/>
            <person name="Wing R."/>
            <person name="Cregan P."/>
            <person name="Specht J."/>
            <person name="Grimwood J."/>
            <person name="Rokhsar D."/>
            <person name="Stacey G."/>
            <person name="Shoemaker R."/>
            <person name="Jackson S."/>
        </authorList>
    </citation>
    <scope>NUCLEOTIDE SEQUENCE</scope>
    <source>
        <tissue evidence="2">Callus</tissue>
    </source>
</reference>
<dbReference type="Gramene" id="KRH76013">
    <property type="protein sequence ID" value="KRH76013"/>
    <property type="gene ID" value="GLYMA_01G124600"/>
</dbReference>
<evidence type="ECO:0000313" key="4">
    <source>
        <dbReference type="Proteomes" id="UP000008827"/>
    </source>
</evidence>
<keyword evidence="1" id="KW-0812">Transmembrane</keyword>
<dbReference type="PaxDb" id="3847-GLYMA01G31311.1"/>
<feature type="transmembrane region" description="Helical" evidence="1">
    <location>
        <begin position="54"/>
        <end position="77"/>
    </location>
</feature>